<protein>
    <recommendedName>
        <fullName evidence="3">Calcineurin-like phosphoesterase domain-containing protein</fullName>
    </recommendedName>
</protein>
<evidence type="ECO:0000313" key="5">
    <source>
        <dbReference type="Proteomes" id="UP001230188"/>
    </source>
</evidence>
<keyword evidence="1" id="KW-0732">Signal</keyword>
<gene>
    <name evidence="4" type="ORF">CTAYLR_002177</name>
</gene>
<evidence type="ECO:0000313" key="4">
    <source>
        <dbReference type="EMBL" id="KAJ8613503.1"/>
    </source>
</evidence>
<dbReference type="AlphaFoldDB" id="A0AAD7UNQ2"/>
<organism evidence="4 5">
    <name type="scientific">Chrysophaeum taylorii</name>
    <dbReference type="NCBI Taxonomy" id="2483200"/>
    <lineage>
        <taxon>Eukaryota</taxon>
        <taxon>Sar</taxon>
        <taxon>Stramenopiles</taxon>
        <taxon>Ochrophyta</taxon>
        <taxon>Pelagophyceae</taxon>
        <taxon>Pelagomonadales</taxon>
        <taxon>Pelagomonadaceae</taxon>
        <taxon>Chrysophaeum</taxon>
    </lineage>
</organism>
<name>A0AAD7UNQ2_9STRA</name>
<keyword evidence="2" id="KW-0378">Hydrolase</keyword>
<dbReference type="EMBL" id="JAQMWT010000028">
    <property type="protein sequence ID" value="KAJ8613503.1"/>
    <property type="molecule type" value="Genomic_DNA"/>
</dbReference>
<comment type="caution">
    <text evidence="4">The sequence shown here is derived from an EMBL/GenBank/DDBJ whole genome shotgun (WGS) entry which is preliminary data.</text>
</comment>
<evidence type="ECO:0000259" key="3">
    <source>
        <dbReference type="Pfam" id="PF00149"/>
    </source>
</evidence>
<dbReference type="SUPFAM" id="SSF56300">
    <property type="entry name" value="Metallo-dependent phosphatases"/>
    <property type="match status" value="1"/>
</dbReference>
<evidence type="ECO:0000256" key="1">
    <source>
        <dbReference type="ARBA" id="ARBA00022729"/>
    </source>
</evidence>
<dbReference type="GO" id="GO:0016787">
    <property type="term" value="F:hydrolase activity"/>
    <property type="evidence" value="ECO:0007669"/>
    <property type="project" value="UniProtKB-KW"/>
</dbReference>
<dbReference type="InterPro" id="IPR029052">
    <property type="entry name" value="Metallo-depent_PP-like"/>
</dbReference>
<sequence length="316" mass="35019">MVFKPNPAAFVLAPGDNLYEVGVQNATDPLWKDAWRDVWLIEPSLRVPWFAALGNHDYACGEDGASARVDRDASDDDDEWHLPARPVDTVWWADVAIVVVYTVFLGPGEVKQSHYLRGERRVMEALAAVDAAFARAAANATYLVVAGHYPIRSVGEHGDTLQLVHLLLPVLRRRRFDLCVCDHDHALQHIVADDINCVVSGNGAKTSGYFQEFAARDQPSFKSLEHGFAAREVFEDDPKTTFIFFDNGTPLYSFSLPPPVALSVVLTVFGLSLRHGYARVDKGNNLAVELEAGLDDQRHGPDWEEDSSVLPQHAFV</sequence>
<dbReference type="PANTHER" id="PTHR10161">
    <property type="entry name" value="TARTRATE-RESISTANT ACID PHOSPHATASE TYPE 5"/>
    <property type="match status" value="1"/>
</dbReference>
<evidence type="ECO:0000256" key="2">
    <source>
        <dbReference type="ARBA" id="ARBA00022801"/>
    </source>
</evidence>
<dbReference type="InterPro" id="IPR004843">
    <property type="entry name" value="Calcineurin-like_PHP"/>
</dbReference>
<dbReference type="PANTHER" id="PTHR10161:SF14">
    <property type="entry name" value="TARTRATE-RESISTANT ACID PHOSPHATASE TYPE 5"/>
    <property type="match status" value="1"/>
</dbReference>
<accession>A0AAD7UNQ2</accession>
<keyword evidence="5" id="KW-1185">Reference proteome</keyword>
<proteinExistence type="predicted"/>
<feature type="domain" description="Calcineurin-like phosphoesterase" evidence="3">
    <location>
        <begin position="5"/>
        <end position="186"/>
    </location>
</feature>
<dbReference type="InterPro" id="IPR051558">
    <property type="entry name" value="Metallophosphoesterase_PAP"/>
</dbReference>
<dbReference type="Gene3D" id="3.60.21.10">
    <property type="match status" value="1"/>
</dbReference>
<dbReference type="Proteomes" id="UP001230188">
    <property type="component" value="Unassembled WGS sequence"/>
</dbReference>
<reference evidence="4" key="1">
    <citation type="submission" date="2023-01" db="EMBL/GenBank/DDBJ databases">
        <title>Metagenome sequencing of chrysophaentin producing Chrysophaeum taylorii.</title>
        <authorList>
            <person name="Davison J."/>
            <person name="Bewley C."/>
        </authorList>
    </citation>
    <scope>NUCLEOTIDE SEQUENCE</scope>
    <source>
        <strain evidence="4">NIES-1699</strain>
    </source>
</reference>
<dbReference type="Pfam" id="PF00149">
    <property type="entry name" value="Metallophos"/>
    <property type="match status" value="1"/>
</dbReference>